<reference evidence="2 3" key="1">
    <citation type="submission" date="2022-08" db="EMBL/GenBank/DDBJ databases">
        <title>Reclassification of Massilia species as members of the genera Telluria, Duganella, Pseudoduganella, Mokoshia gen. nov. and Zemynaea gen. nov. using orthogonal and non-orthogonal genome-based approaches.</title>
        <authorList>
            <person name="Bowman J.P."/>
        </authorList>
    </citation>
    <scope>NUCLEOTIDE SEQUENCE [LARGE SCALE GENOMIC DNA]</scope>
    <source>
        <strain evidence="2 3">JCM 31607</strain>
    </source>
</reference>
<evidence type="ECO:0000313" key="3">
    <source>
        <dbReference type="Proteomes" id="UP001205861"/>
    </source>
</evidence>
<evidence type="ECO:0000313" key="2">
    <source>
        <dbReference type="EMBL" id="MCS0610969.1"/>
    </source>
</evidence>
<name>A0ABT2BR42_9BURK</name>
<accession>A0ABT2BR42</accession>
<sequence>MTKAVPDRTVTDVEHAYAVYVHRMLQAALPPIPSDLLAMTYRAAIRARGYCWGNAAATAEFAEALITGLGEDFVQQVDTAYSAGRRTNWLRFSICDGVMDLPITRHLMVSMYLFGTPTRFMQAVEEANATPHTKPEGGKSRRTTSAEPVQAEHRKRVRVEMLRCPGIELEQLWRRAFTATAWLFEHDRAWLEAALQPKGRAATTKRPLGPAPQEEDKRFADLVASQARAVISLKTKPERVTIQRLLENVPAWKVDTLARRSRYPLLSEQLVVCKESSWCFSARRILWSLGELIRLELPVTIGNVSQVSAVSAYAVAMITRFTQWDLAEMSARSLNIPHELGKVGIGPSWAGPESTPMGTVGGRAYVRKRQRAGKSAVDVEQVSSD</sequence>
<evidence type="ECO:0000256" key="1">
    <source>
        <dbReference type="SAM" id="MobiDB-lite"/>
    </source>
</evidence>
<protein>
    <submittedName>
        <fullName evidence="2">TnsD family Tn7-like transposition protein</fullName>
    </submittedName>
</protein>
<keyword evidence="3" id="KW-1185">Reference proteome</keyword>
<dbReference type="RefSeq" id="WP_258858533.1">
    <property type="nucleotide sequence ID" value="NZ_JANUGV010000011.1"/>
</dbReference>
<dbReference type="Proteomes" id="UP001205861">
    <property type="component" value="Unassembled WGS sequence"/>
</dbReference>
<gene>
    <name evidence="2" type="ORF">NX773_22660</name>
</gene>
<proteinExistence type="predicted"/>
<comment type="caution">
    <text evidence="2">The sequence shown here is derived from an EMBL/GenBank/DDBJ whole genome shotgun (WGS) entry which is preliminary data.</text>
</comment>
<organism evidence="2 3">
    <name type="scientific">Massilia solisilvae</name>
    <dbReference type="NCBI Taxonomy" id="1811225"/>
    <lineage>
        <taxon>Bacteria</taxon>
        <taxon>Pseudomonadati</taxon>
        <taxon>Pseudomonadota</taxon>
        <taxon>Betaproteobacteria</taxon>
        <taxon>Burkholderiales</taxon>
        <taxon>Oxalobacteraceae</taxon>
        <taxon>Telluria group</taxon>
        <taxon>Massilia</taxon>
    </lineage>
</organism>
<feature type="region of interest" description="Disordered" evidence="1">
    <location>
        <begin position="128"/>
        <end position="151"/>
    </location>
</feature>
<dbReference type="EMBL" id="JANUGV010000011">
    <property type="protein sequence ID" value="MCS0610969.1"/>
    <property type="molecule type" value="Genomic_DNA"/>
</dbReference>